<accession>A0ABR5NN49</accession>
<keyword evidence="4" id="KW-1185">Reference proteome</keyword>
<feature type="domain" description="CAAX prenyl protease 2/Lysostaphin resistance protein A-like" evidence="2">
    <location>
        <begin position="142"/>
        <end position="251"/>
    </location>
</feature>
<dbReference type="InterPro" id="IPR003675">
    <property type="entry name" value="Rce1/LyrA-like_dom"/>
</dbReference>
<feature type="transmembrane region" description="Helical" evidence="1">
    <location>
        <begin position="188"/>
        <end position="209"/>
    </location>
</feature>
<dbReference type="EMBL" id="LDJG01000004">
    <property type="protein sequence ID" value="KRG59975.1"/>
    <property type="molecule type" value="Genomic_DNA"/>
</dbReference>
<feature type="transmembrane region" description="Helical" evidence="1">
    <location>
        <begin position="48"/>
        <end position="71"/>
    </location>
</feature>
<feature type="transmembrane region" description="Helical" evidence="1">
    <location>
        <begin position="247"/>
        <end position="264"/>
    </location>
</feature>
<evidence type="ECO:0000259" key="2">
    <source>
        <dbReference type="Pfam" id="PF02517"/>
    </source>
</evidence>
<dbReference type="Pfam" id="PF02517">
    <property type="entry name" value="Rce1-like"/>
    <property type="match status" value="1"/>
</dbReference>
<feature type="transmembrane region" description="Helical" evidence="1">
    <location>
        <begin position="12"/>
        <end position="36"/>
    </location>
</feature>
<evidence type="ECO:0000256" key="1">
    <source>
        <dbReference type="SAM" id="Phobius"/>
    </source>
</evidence>
<organism evidence="3 4">
    <name type="scientific">Stenotrophomonas nitritireducens</name>
    <dbReference type="NCBI Taxonomy" id="83617"/>
    <lineage>
        <taxon>Bacteria</taxon>
        <taxon>Pseudomonadati</taxon>
        <taxon>Pseudomonadota</taxon>
        <taxon>Gammaproteobacteria</taxon>
        <taxon>Lysobacterales</taxon>
        <taxon>Lysobacteraceae</taxon>
        <taxon>Stenotrophomonas</taxon>
    </lineage>
</organism>
<keyword evidence="1" id="KW-0472">Membrane</keyword>
<keyword evidence="1" id="KW-1133">Transmembrane helix</keyword>
<protein>
    <recommendedName>
        <fullName evidence="2">CAAX prenyl protease 2/Lysostaphin resistance protein A-like domain-containing protein</fullName>
    </recommendedName>
</protein>
<comment type="caution">
    <text evidence="3">The sequence shown here is derived from an EMBL/GenBank/DDBJ whole genome shotgun (WGS) entry which is preliminary data.</text>
</comment>
<reference evidence="3 4" key="1">
    <citation type="submission" date="2015-05" db="EMBL/GenBank/DDBJ databases">
        <title>Genome sequencing and analysis of members of genus Stenotrophomonas.</title>
        <authorList>
            <person name="Patil P.P."/>
            <person name="Midha S."/>
            <person name="Patil P.B."/>
        </authorList>
    </citation>
    <scope>NUCLEOTIDE SEQUENCE [LARGE SCALE GENOMIC DNA]</scope>
    <source>
        <strain evidence="3 4">DSM 12575</strain>
    </source>
</reference>
<dbReference type="Proteomes" id="UP000050902">
    <property type="component" value="Unassembled WGS sequence"/>
</dbReference>
<name>A0ABR5NN49_9GAMM</name>
<evidence type="ECO:0000313" key="4">
    <source>
        <dbReference type="Proteomes" id="UP000050902"/>
    </source>
</evidence>
<gene>
    <name evidence="3" type="ORF">ABB22_03775</name>
</gene>
<dbReference type="RefSeq" id="WP_055764365.1">
    <property type="nucleotide sequence ID" value="NZ_LDJG01000004.1"/>
</dbReference>
<evidence type="ECO:0000313" key="3">
    <source>
        <dbReference type="EMBL" id="KRG59975.1"/>
    </source>
</evidence>
<keyword evidence="1" id="KW-0812">Transmembrane</keyword>
<feature type="transmembrane region" description="Helical" evidence="1">
    <location>
        <begin position="215"/>
        <end position="235"/>
    </location>
</feature>
<proteinExistence type="predicted"/>
<sequence length="265" mass="27962">MNPHTAAPSWKVDLKMAGVLALAAALATAGLFPYLLQLMPEKLARIPLPLPALVAAQSLQAFVLLGALSLLGLRMGHRLGLGAPLLRRWCGGDSGGVQRPAPLQAILLGGVSGVVVLLCTQWIDPWLPAMLNPPPPIPAGQSALNGLLASFYGGIAEELQLRLFLMTLMLWVAARLRRRVPGNVGFHVAIVLAAILFGAGHLPAAAQLWGLDAIVVLRTLTLNALVGIVCGWLYWRRGLEMAMLAHFSADIVLHVLAPLLGAGAP</sequence>